<dbReference type="Gene3D" id="3.90.550.10">
    <property type="entry name" value="Spore Coat Polysaccharide Biosynthesis Protein SpsA, Chain A"/>
    <property type="match status" value="1"/>
</dbReference>
<evidence type="ECO:0000256" key="3">
    <source>
        <dbReference type="ARBA" id="ARBA00023315"/>
    </source>
</evidence>
<comment type="function">
    <text evidence="6">Catalyzes the last two sequential reactions in the de novo biosynthetic pathway for UDP-N-acetylglucosamine (UDP-GlcNAc). The C-terminal domain catalyzes the transfer of acetyl group from acetyl coenzyme A to glucosamine-1-phosphate (GlcN-1-P) to produce N-acetylglucosamine-1-phosphate (GlcNAc-1-P), which is converted into UDP-GlcNAc by the transfer of uridine 5-monophosphate (from uridine 5-triphosphate), a reaction catalyzed by the N-terminal domain.</text>
</comment>
<dbReference type="GO" id="GO:0003977">
    <property type="term" value="F:UDP-N-acetylglucosamine diphosphorylase activity"/>
    <property type="evidence" value="ECO:0007669"/>
    <property type="project" value="UniProtKB-EC"/>
</dbReference>
<comment type="catalytic activity">
    <reaction evidence="4">
        <text>alpha-D-glucosamine 1-phosphate + acetyl-CoA = N-acetyl-alpha-D-glucosamine 1-phosphate + CoA + H(+)</text>
        <dbReference type="Rhea" id="RHEA:13725"/>
        <dbReference type="ChEBI" id="CHEBI:15378"/>
        <dbReference type="ChEBI" id="CHEBI:57287"/>
        <dbReference type="ChEBI" id="CHEBI:57288"/>
        <dbReference type="ChEBI" id="CHEBI:57776"/>
        <dbReference type="ChEBI" id="CHEBI:58516"/>
        <dbReference type="EC" id="2.3.1.157"/>
    </reaction>
</comment>
<dbReference type="PANTHER" id="PTHR43584:SF3">
    <property type="entry name" value="BIFUNCTIONAL PROTEIN GLMU"/>
    <property type="match status" value="1"/>
</dbReference>
<evidence type="ECO:0000313" key="8">
    <source>
        <dbReference type="EMBL" id="SFB47050.1"/>
    </source>
</evidence>
<dbReference type="GO" id="GO:0019134">
    <property type="term" value="F:glucosamine-1-phosphate N-acetyltransferase activity"/>
    <property type="evidence" value="ECO:0007669"/>
    <property type="project" value="UniProtKB-EC"/>
</dbReference>
<dbReference type="Proteomes" id="UP000198619">
    <property type="component" value="Unassembled WGS sequence"/>
</dbReference>
<keyword evidence="3" id="KW-0012">Acyltransferase</keyword>
<dbReference type="EMBL" id="FOKI01000082">
    <property type="protein sequence ID" value="SFB47050.1"/>
    <property type="molecule type" value="Genomic_DNA"/>
</dbReference>
<dbReference type="Pfam" id="PF00483">
    <property type="entry name" value="NTP_transferase"/>
    <property type="match status" value="1"/>
</dbReference>
<name>A0A1I1BEW4_9CLOT</name>
<protein>
    <submittedName>
        <fullName evidence="8">UDP-N-acetylglucosamine pyrophosphorylase</fullName>
    </submittedName>
</protein>
<evidence type="ECO:0000313" key="9">
    <source>
        <dbReference type="Proteomes" id="UP000198619"/>
    </source>
</evidence>
<accession>A0A1I1BEW4</accession>
<comment type="catalytic activity">
    <reaction evidence="5">
        <text>N-acetyl-alpha-D-glucosamine 1-phosphate + UTP + H(+) = UDP-N-acetyl-alpha-D-glucosamine + diphosphate</text>
        <dbReference type="Rhea" id="RHEA:13509"/>
        <dbReference type="ChEBI" id="CHEBI:15378"/>
        <dbReference type="ChEBI" id="CHEBI:33019"/>
        <dbReference type="ChEBI" id="CHEBI:46398"/>
        <dbReference type="ChEBI" id="CHEBI:57705"/>
        <dbReference type="ChEBI" id="CHEBI:57776"/>
        <dbReference type="EC" id="2.7.7.23"/>
    </reaction>
</comment>
<evidence type="ECO:0000256" key="2">
    <source>
        <dbReference type="ARBA" id="ARBA00022695"/>
    </source>
</evidence>
<dbReference type="STRING" id="84698.SAMN04488528_10825"/>
<dbReference type="InterPro" id="IPR029044">
    <property type="entry name" value="Nucleotide-diphossugar_trans"/>
</dbReference>
<keyword evidence="2" id="KW-0548">Nucleotidyltransferase</keyword>
<dbReference type="RefSeq" id="WP_177199522.1">
    <property type="nucleotide sequence ID" value="NZ_FOKI01000082.1"/>
</dbReference>
<organism evidence="8 9">
    <name type="scientific">Clostridium frigidicarnis</name>
    <dbReference type="NCBI Taxonomy" id="84698"/>
    <lineage>
        <taxon>Bacteria</taxon>
        <taxon>Bacillati</taxon>
        <taxon>Bacillota</taxon>
        <taxon>Clostridia</taxon>
        <taxon>Eubacteriales</taxon>
        <taxon>Clostridiaceae</taxon>
        <taxon>Clostridium</taxon>
    </lineage>
</organism>
<keyword evidence="9" id="KW-1185">Reference proteome</keyword>
<dbReference type="PANTHER" id="PTHR43584">
    <property type="entry name" value="NUCLEOTIDYL TRANSFERASE"/>
    <property type="match status" value="1"/>
</dbReference>
<feature type="domain" description="Nucleotidyl transferase" evidence="7">
    <location>
        <begin position="2"/>
        <end position="203"/>
    </location>
</feature>
<sequence length="245" mass="28481">MKVLILAGGKGTRLQSEKFNLPKALRKLKEKTLIEHVLDNVSFIEAKDTYIVIGYKREMILEVIDNKYNFVIQEQQLGTGHATMVTEEFLKDYDEDLLLLYGDMPLISKSILKKFIKCHGDKHSKCTIMTAIFENQRPYGRIIRDKEGNFKRVVEEKDCSQEELKIKELNCGPYIINSKILFEALKKLKNNNNQKEYYLTDVPEIIKEMGIEINIFINDTCKEMIGVNTLEDLKECETLIETNFK</sequence>
<dbReference type="AlphaFoldDB" id="A0A1I1BEW4"/>
<keyword evidence="1" id="KW-0808">Transferase</keyword>
<dbReference type="InterPro" id="IPR050065">
    <property type="entry name" value="GlmU-like"/>
</dbReference>
<dbReference type="InterPro" id="IPR005835">
    <property type="entry name" value="NTP_transferase_dom"/>
</dbReference>
<evidence type="ECO:0000256" key="4">
    <source>
        <dbReference type="ARBA" id="ARBA00048247"/>
    </source>
</evidence>
<evidence type="ECO:0000256" key="5">
    <source>
        <dbReference type="ARBA" id="ARBA00048493"/>
    </source>
</evidence>
<gene>
    <name evidence="8" type="ORF">SAMN04488528_10825</name>
</gene>
<dbReference type="CDD" id="cd02540">
    <property type="entry name" value="GT2_GlmU_N_bac"/>
    <property type="match status" value="1"/>
</dbReference>
<evidence type="ECO:0000256" key="6">
    <source>
        <dbReference type="ARBA" id="ARBA00049628"/>
    </source>
</evidence>
<dbReference type="SUPFAM" id="SSF53448">
    <property type="entry name" value="Nucleotide-diphospho-sugar transferases"/>
    <property type="match status" value="1"/>
</dbReference>
<proteinExistence type="predicted"/>
<reference evidence="8 9" key="1">
    <citation type="submission" date="2016-10" db="EMBL/GenBank/DDBJ databases">
        <authorList>
            <person name="de Groot N.N."/>
        </authorList>
    </citation>
    <scope>NUCLEOTIDE SEQUENCE [LARGE SCALE GENOMIC DNA]</scope>
    <source>
        <strain evidence="8 9">DSM 12271</strain>
    </source>
</reference>
<evidence type="ECO:0000256" key="1">
    <source>
        <dbReference type="ARBA" id="ARBA00022679"/>
    </source>
</evidence>
<evidence type="ECO:0000259" key="7">
    <source>
        <dbReference type="Pfam" id="PF00483"/>
    </source>
</evidence>